<name>A0A1L4BK87_9VIRU</name>
<dbReference type="EMBL" id="KU052222">
    <property type="protein sequence ID" value="API81725.1"/>
    <property type="molecule type" value="Genomic_DNA"/>
</dbReference>
<reference evidence="2" key="1">
    <citation type="journal article" date="2016" name="Nature">
        <title>Host genome integration and giant virus-induced reactivation of the virophage mavirus.</title>
        <authorList>
            <person name="Fischer M.G."/>
            <person name="Hackl T."/>
        </authorList>
    </citation>
    <scope>NUCLEOTIDE SEQUENCE [LARGE SCALE GENOMIC DNA]</scope>
    <source>
        <strain evidence="2">Endo_mavirus</strain>
    </source>
</reference>
<proteinExistence type="predicted"/>
<protein>
    <submittedName>
        <fullName evidence="2">Uncharacterized protein</fullName>
    </submittedName>
</protein>
<evidence type="ECO:0000313" key="2">
    <source>
        <dbReference type="EMBL" id="API81725.1"/>
    </source>
</evidence>
<evidence type="ECO:0000256" key="1">
    <source>
        <dbReference type="SAM" id="MobiDB-lite"/>
    </source>
</evidence>
<organism evidence="2">
    <name type="scientific">Cafeteriavirus-dependent mavirus</name>
    <dbReference type="NCBI Taxonomy" id="1932923"/>
    <lineage>
        <taxon>Viruses</taxon>
        <taxon>Varidnaviria</taxon>
        <taxon>Bamfordvirae</taxon>
        <taxon>Preplasmiviricota</taxon>
        <taxon>Polisuviricotina</taxon>
        <taxon>Virophaviricetes</taxon>
        <taxon>Lavidavirales</taxon>
        <taxon>Maviroviridae</taxon>
        <taxon>Mavirus</taxon>
        <taxon>Mavirus cafeteriae</taxon>
    </lineage>
</organism>
<gene>
    <name evidence="2" type="primary">MV08</name>
    <name evidence="2" type="ORF">Mvrk_gpp08</name>
</gene>
<sequence>MNYTLDDNFNFVPMGAGTKTLLNRTQKHKGTLAADIKNFEQTGQVGGFLLDFLATGVNMIKNGIEGKRWSDNTVFKGLGTKPKAKRKASPAQKKRGELIKKVMKKYGVSLPEASKMIKQAGL</sequence>
<feature type="region of interest" description="Disordered" evidence="1">
    <location>
        <begin position="75"/>
        <end position="94"/>
    </location>
</feature>
<accession>A0A1L4BK87</accession>